<comment type="caution">
    <text evidence="2">The sequence shown here is derived from an EMBL/GenBank/DDBJ whole genome shotgun (WGS) entry which is preliminary data.</text>
</comment>
<reference evidence="2 3" key="1">
    <citation type="submission" date="2013-01" db="EMBL/GenBank/DDBJ databases">
        <authorList>
            <person name="Harkins D.M."/>
            <person name="Durkin A.S."/>
            <person name="Brinkac L.M."/>
            <person name="Haft D.H."/>
            <person name="Selengut J.D."/>
            <person name="Sanka R."/>
            <person name="DePew J."/>
            <person name="Purushe J."/>
            <person name="Picardeau M."/>
            <person name="Werts C."/>
            <person name="Goarant C."/>
            <person name="Vinetz J.M."/>
            <person name="Sutton G.G."/>
            <person name="Nierman W.C."/>
            <person name="Fouts D.E."/>
        </authorList>
    </citation>
    <scope>NUCLEOTIDE SEQUENCE [LARGE SCALE GENOMIC DNA]</scope>
    <source>
        <strain evidence="2 3">200901868</strain>
    </source>
</reference>
<protein>
    <submittedName>
        <fullName evidence="2">Uncharacterized protein</fullName>
    </submittedName>
</protein>
<dbReference type="EMBL" id="AKWF02000096">
    <property type="protein sequence ID" value="EMO61365.1"/>
    <property type="molecule type" value="Genomic_DNA"/>
</dbReference>
<evidence type="ECO:0000256" key="1">
    <source>
        <dbReference type="SAM" id="Phobius"/>
    </source>
</evidence>
<organism evidence="2 3">
    <name type="scientific">Leptospira borgpetersenii serovar Pomona str. 200901868</name>
    <dbReference type="NCBI Taxonomy" id="1192866"/>
    <lineage>
        <taxon>Bacteria</taxon>
        <taxon>Pseudomonadati</taxon>
        <taxon>Spirochaetota</taxon>
        <taxon>Spirochaetia</taxon>
        <taxon>Leptospirales</taxon>
        <taxon>Leptospiraceae</taxon>
        <taxon>Leptospira</taxon>
    </lineage>
</organism>
<proteinExistence type="predicted"/>
<feature type="transmembrane region" description="Helical" evidence="1">
    <location>
        <begin position="38"/>
        <end position="55"/>
    </location>
</feature>
<keyword evidence="1" id="KW-0472">Membrane</keyword>
<name>M6VWW9_LEPBO</name>
<evidence type="ECO:0000313" key="2">
    <source>
        <dbReference type="EMBL" id="EMO61365.1"/>
    </source>
</evidence>
<keyword evidence="1" id="KW-1133">Transmembrane helix</keyword>
<dbReference type="AlphaFoldDB" id="M6VWW9"/>
<keyword evidence="1" id="KW-0812">Transmembrane</keyword>
<gene>
    <name evidence="2" type="ORF">LEP1GSC133_3370</name>
</gene>
<accession>M6VWW9</accession>
<evidence type="ECO:0000313" key="3">
    <source>
        <dbReference type="Proteomes" id="UP000012159"/>
    </source>
</evidence>
<sequence>MSHHRVSAKPTSQFFILRRIFYDFFIEKKKQTEKIKKIMIIEYISFLLIWNPMIVTGGKF</sequence>
<dbReference type="Proteomes" id="UP000012159">
    <property type="component" value="Unassembled WGS sequence"/>
</dbReference>